<sequence length="63" mass="6730">MPIVHAQIVSGRSGAQKRRLIEEVSAAVVRALDVPLDTVRVLVSEVEPECWGVGGVPKGPVRD</sequence>
<protein>
    <recommendedName>
        <fullName evidence="3">Tautomerase</fullName>
        <ecNumber evidence="3">5.3.2.-</ecNumber>
    </recommendedName>
</protein>
<dbReference type="InterPro" id="IPR018191">
    <property type="entry name" value="4-OT"/>
</dbReference>
<dbReference type="PANTHER" id="PTHR35530:SF1">
    <property type="entry name" value="2-HYDROXYMUCONATE TAUTOMERASE"/>
    <property type="match status" value="1"/>
</dbReference>
<feature type="domain" description="4-oxalocrotonate tautomerase-like" evidence="4">
    <location>
        <begin position="2"/>
        <end position="58"/>
    </location>
</feature>
<dbReference type="EMBL" id="JAWSTH010000011">
    <property type="protein sequence ID" value="MDW5594051.1"/>
    <property type="molecule type" value="Genomic_DNA"/>
</dbReference>
<dbReference type="SUPFAM" id="SSF55331">
    <property type="entry name" value="Tautomerase/MIF"/>
    <property type="match status" value="1"/>
</dbReference>
<evidence type="ECO:0000256" key="2">
    <source>
        <dbReference type="ARBA" id="ARBA00023235"/>
    </source>
</evidence>
<dbReference type="NCBIfam" id="TIGR00013">
    <property type="entry name" value="taut"/>
    <property type="match status" value="1"/>
</dbReference>
<evidence type="ECO:0000256" key="3">
    <source>
        <dbReference type="RuleBase" id="RU362032"/>
    </source>
</evidence>
<dbReference type="EC" id="5.3.2.-" evidence="3"/>
<name>A0ABU4HL51_9ACTN</name>
<keyword evidence="6" id="KW-1185">Reference proteome</keyword>
<dbReference type="Proteomes" id="UP001284601">
    <property type="component" value="Unassembled WGS sequence"/>
</dbReference>
<evidence type="ECO:0000259" key="4">
    <source>
        <dbReference type="Pfam" id="PF01361"/>
    </source>
</evidence>
<dbReference type="InterPro" id="IPR004370">
    <property type="entry name" value="4-OT-like_dom"/>
</dbReference>
<keyword evidence="2 3" id="KW-0413">Isomerase</keyword>
<dbReference type="InterPro" id="IPR014347">
    <property type="entry name" value="Tautomerase/MIF_sf"/>
</dbReference>
<comment type="similarity">
    <text evidence="1 3">Belongs to the 4-oxalocrotonate tautomerase family.</text>
</comment>
<dbReference type="PANTHER" id="PTHR35530">
    <property type="entry name" value="TAUTOMERASE-RELATED"/>
    <property type="match status" value="1"/>
</dbReference>
<dbReference type="Gene3D" id="3.30.429.10">
    <property type="entry name" value="Macrophage Migration Inhibitory Factor"/>
    <property type="match status" value="1"/>
</dbReference>
<accession>A0ABU4HL51</accession>
<reference evidence="6" key="1">
    <citation type="submission" date="2023-07" db="EMBL/GenBank/DDBJ databases">
        <title>Conexibacter stalactiti sp. nov., isolated from stalactites in a lava cave and emended description of the genus Conexibacter.</title>
        <authorList>
            <person name="Lee S.D."/>
        </authorList>
    </citation>
    <scope>NUCLEOTIDE SEQUENCE [LARGE SCALE GENOMIC DNA]</scope>
    <source>
        <strain evidence="6">KCTC 39840</strain>
    </source>
</reference>
<proteinExistence type="inferred from homology"/>
<reference evidence="5 6" key="2">
    <citation type="submission" date="2023-10" db="EMBL/GenBank/DDBJ databases">
        <authorList>
            <person name="Han X.F."/>
        </authorList>
    </citation>
    <scope>NUCLEOTIDE SEQUENCE [LARGE SCALE GENOMIC DNA]</scope>
    <source>
        <strain evidence="5 6">KCTC 39840</strain>
    </source>
</reference>
<dbReference type="Pfam" id="PF01361">
    <property type="entry name" value="Tautomerase"/>
    <property type="match status" value="1"/>
</dbReference>
<comment type="caution">
    <text evidence="5">The sequence shown here is derived from an EMBL/GenBank/DDBJ whole genome shotgun (WGS) entry which is preliminary data.</text>
</comment>
<evidence type="ECO:0000313" key="6">
    <source>
        <dbReference type="Proteomes" id="UP001284601"/>
    </source>
</evidence>
<evidence type="ECO:0000256" key="1">
    <source>
        <dbReference type="ARBA" id="ARBA00006723"/>
    </source>
</evidence>
<gene>
    <name evidence="5" type="ORF">R7226_06880</name>
</gene>
<evidence type="ECO:0000313" key="5">
    <source>
        <dbReference type="EMBL" id="MDW5594051.1"/>
    </source>
</evidence>
<organism evidence="5 6">
    <name type="scientific">Conexibacter stalactiti</name>
    <dbReference type="NCBI Taxonomy" id="1940611"/>
    <lineage>
        <taxon>Bacteria</taxon>
        <taxon>Bacillati</taxon>
        <taxon>Actinomycetota</taxon>
        <taxon>Thermoleophilia</taxon>
        <taxon>Solirubrobacterales</taxon>
        <taxon>Conexibacteraceae</taxon>
        <taxon>Conexibacter</taxon>
    </lineage>
</organism>
<dbReference type="RefSeq" id="WP_318596309.1">
    <property type="nucleotide sequence ID" value="NZ_JAWSTH010000011.1"/>
</dbReference>